<keyword evidence="4" id="KW-1185">Reference proteome</keyword>
<evidence type="ECO:0000256" key="1">
    <source>
        <dbReference type="ARBA" id="ARBA00023125"/>
    </source>
</evidence>
<accession>A0A7W8FH15</accession>
<dbReference type="InterPro" id="IPR010998">
    <property type="entry name" value="Integrase_recombinase_N"/>
</dbReference>
<evidence type="ECO:0000313" key="4">
    <source>
        <dbReference type="Proteomes" id="UP000539075"/>
    </source>
</evidence>
<dbReference type="Proteomes" id="UP000539075">
    <property type="component" value="Unassembled WGS sequence"/>
</dbReference>
<dbReference type="GO" id="GO:0003677">
    <property type="term" value="F:DNA binding"/>
    <property type="evidence" value="ECO:0007669"/>
    <property type="project" value="UniProtKB-KW"/>
</dbReference>
<evidence type="ECO:0000259" key="2">
    <source>
        <dbReference type="Pfam" id="PF22022"/>
    </source>
</evidence>
<dbReference type="InterPro" id="IPR011010">
    <property type="entry name" value="DNA_brk_join_enz"/>
</dbReference>
<feature type="domain" description="Phage integrase central" evidence="2">
    <location>
        <begin position="2"/>
        <end position="53"/>
    </location>
</feature>
<dbReference type="RefSeq" id="WP_183721251.1">
    <property type="nucleotide sequence ID" value="NZ_JACHGO010000007.1"/>
</dbReference>
<dbReference type="SUPFAM" id="SSF56349">
    <property type="entry name" value="DNA breaking-rejoining enzymes"/>
    <property type="match status" value="1"/>
</dbReference>
<dbReference type="AlphaFoldDB" id="A0A7W8FH15"/>
<dbReference type="Pfam" id="PF22022">
    <property type="entry name" value="Phage_int_M"/>
    <property type="match status" value="1"/>
</dbReference>
<dbReference type="EMBL" id="JACHGO010000007">
    <property type="protein sequence ID" value="MBB5144395.1"/>
    <property type="molecule type" value="Genomic_DNA"/>
</dbReference>
<keyword evidence="1" id="KW-0238">DNA-binding</keyword>
<name>A0A7W8FH15_9BACT</name>
<dbReference type="InterPro" id="IPR053876">
    <property type="entry name" value="Phage_int_M"/>
</dbReference>
<protein>
    <recommendedName>
        <fullName evidence="2">Phage integrase central domain-containing protein</fullName>
    </recommendedName>
</protein>
<gene>
    <name evidence="3" type="ORF">HNQ38_002506</name>
</gene>
<organism evidence="3 4">
    <name type="scientific">Desulfovibrio intestinalis</name>
    <dbReference type="NCBI Taxonomy" id="58621"/>
    <lineage>
        <taxon>Bacteria</taxon>
        <taxon>Pseudomonadati</taxon>
        <taxon>Thermodesulfobacteriota</taxon>
        <taxon>Desulfovibrionia</taxon>
        <taxon>Desulfovibrionales</taxon>
        <taxon>Desulfovibrionaceae</taxon>
        <taxon>Desulfovibrio</taxon>
    </lineage>
</organism>
<evidence type="ECO:0000313" key="3">
    <source>
        <dbReference type="EMBL" id="MBB5144395.1"/>
    </source>
</evidence>
<reference evidence="3 4" key="1">
    <citation type="submission" date="2020-08" db="EMBL/GenBank/DDBJ databases">
        <title>Genomic Encyclopedia of Type Strains, Phase IV (KMG-IV): sequencing the most valuable type-strain genomes for metagenomic binning, comparative biology and taxonomic classification.</title>
        <authorList>
            <person name="Goeker M."/>
        </authorList>
    </citation>
    <scope>NUCLEOTIDE SEQUENCE [LARGE SCALE GENOMIC DNA]</scope>
    <source>
        <strain evidence="3 4">DSM 11275</strain>
    </source>
</reference>
<proteinExistence type="predicted"/>
<dbReference type="Gene3D" id="1.10.150.130">
    <property type="match status" value="1"/>
</dbReference>
<sequence length="55" mass="6093">MGVDEVKRADVQALFEQLEAEGKYNTSRKIAENAVRIFNFGIAVGKCKNNPAYST</sequence>
<comment type="caution">
    <text evidence="3">The sequence shown here is derived from an EMBL/GenBank/DDBJ whole genome shotgun (WGS) entry which is preliminary data.</text>
</comment>